<evidence type="ECO:0000256" key="3">
    <source>
        <dbReference type="ARBA" id="ARBA00022723"/>
    </source>
</evidence>
<comment type="cofactor">
    <cofactor evidence="1">
        <name>Mg(2+)</name>
        <dbReference type="ChEBI" id="CHEBI:18420"/>
    </cofactor>
</comment>
<evidence type="ECO:0000313" key="6">
    <source>
        <dbReference type="EMBL" id="RDI70652.1"/>
    </source>
</evidence>
<protein>
    <submittedName>
        <fullName evidence="6">HAD family hydrolase</fullName>
    </submittedName>
    <submittedName>
        <fullName evidence="7">Putative hydrolase of the HAD superfamily</fullName>
    </submittedName>
</protein>
<keyword evidence="4 7" id="KW-0378">Hydrolase</keyword>
<keyword evidence="5" id="KW-0460">Magnesium</keyword>
<dbReference type="SFLD" id="SFLDG01129">
    <property type="entry name" value="C1.5:_HAD__Beta-PGM__Phosphata"/>
    <property type="match status" value="1"/>
</dbReference>
<organism evidence="7 8">
    <name type="scientific">Halopelagius longus</name>
    <dbReference type="NCBI Taxonomy" id="1236180"/>
    <lineage>
        <taxon>Archaea</taxon>
        <taxon>Methanobacteriati</taxon>
        <taxon>Methanobacteriota</taxon>
        <taxon>Stenosarchaea group</taxon>
        <taxon>Halobacteria</taxon>
        <taxon>Halobacteriales</taxon>
        <taxon>Haloferacaceae</taxon>
    </lineage>
</organism>
<dbReference type="InterPro" id="IPR051400">
    <property type="entry name" value="HAD-like_hydrolase"/>
</dbReference>
<dbReference type="GO" id="GO:0044281">
    <property type="term" value="P:small molecule metabolic process"/>
    <property type="evidence" value="ECO:0007669"/>
    <property type="project" value="UniProtKB-ARBA"/>
</dbReference>
<dbReference type="InterPro" id="IPR023214">
    <property type="entry name" value="HAD_sf"/>
</dbReference>
<evidence type="ECO:0000256" key="4">
    <source>
        <dbReference type="ARBA" id="ARBA00022801"/>
    </source>
</evidence>
<dbReference type="PANTHER" id="PTHR46470:SF2">
    <property type="entry name" value="GLYCERALDEHYDE 3-PHOSPHATE PHOSPHATASE"/>
    <property type="match status" value="1"/>
</dbReference>
<reference evidence="6 9" key="3">
    <citation type="submission" date="2018-07" db="EMBL/GenBank/DDBJ databases">
        <title>Genome sequence of extremly halophilic archaeon Halopelagius longus strain BC12-B1.</title>
        <authorList>
            <person name="Zhang X."/>
        </authorList>
    </citation>
    <scope>NUCLEOTIDE SEQUENCE [LARGE SCALE GENOMIC DNA]</scope>
    <source>
        <strain evidence="6 9">BC12-B1</strain>
    </source>
</reference>
<dbReference type="Proteomes" id="UP000255421">
    <property type="component" value="Unassembled WGS sequence"/>
</dbReference>
<dbReference type="SUPFAM" id="SSF56784">
    <property type="entry name" value="HAD-like"/>
    <property type="match status" value="1"/>
</dbReference>
<dbReference type="RefSeq" id="WP_092535671.1">
    <property type="nucleotide sequence ID" value="NZ_FNKQ01000002.1"/>
</dbReference>
<evidence type="ECO:0000256" key="2">
    <source>
        <dbReference type="ARBA" id="ARBA00007958"/>
    </source>
</evidence>
<name>A0A1H1B5J5_9EURY</name>
<evidence type="ECO:0000256" key="1">
    <source>
        <dbReference type="ARBA" id="ARBA00001946"/>
    </source>
</evidence>
<evidence type="ECO:0000256" key="5">
    <source>
        <dbReference type="ARBA" id="ARBA00022842"/>
    </source>
</evidence>
<dbReference type="InterPro" id="IPR036412">
    <property type="entry name" value="HAD-like_sf"/>
</dbReference>
<dbReference type="AlphaFoldDB" id="A0A1H1B5J5"/>
<dbReference type="Proteomes" id="UP000199289">
    <property type="component" value="Unassembled WGS sequence"/>
</dbReference>
<keyword evidence="9" id="KW-1185">Reference proteome</keyword>
<evidence type="ECO:0000313" key="8">
    <source>
        <dbReference type="Proteomes" id="UP000199289"/>
    </source>
</evidence>
<dbReference type="Pfam" id="PF00702">
    <property type="entry name" value="Hydrolase"/>
    <property type="match status" value="1"/>
</dbReference>
<gene>
    <name evidence="6" type="ORF">DWB78_02320</name>
    <name evidence="7" type="ORF">SAMN05216278_1647</name>
</gene>
<evidence type="ECO:0000313" key="9">
    <source>
        <dbReference type="Proteomes" id="UP000255421"/>
    </source>
</evidence>
<sequence>MTAIVFDLDGTLLRATRPYREVLSDAFEAATGEVRPEWLDAYDEAFWELFSACEPDPFRGAFSRIDGCSDPESLVESLRKRECESFRPPDGAHADLERLAEEYELGVLTNGVPEWQVHKLRTHDLYDYFDAVVASYEVGAHKPSAAPYRAIEDRLPAEEYAMVGDSESDVRGAENAGWTAYRYDGGGFGDLPDALDCARTRQSG</sequence>
<keyword evidence="3" id="KW-0479">Metal-binding</keyword>
<dbReference type="OrthoDB" id="131325at2157"/>
<reference evidence="8" key="1">
    <citation type="submission" date="2016-10" db="EMBL/GenBank/DDBJ databases">
        <authorList>
            <person name="Varghese N."/>
            <person name="Submissions S."/>
        </authorList>
    </citation>
    <scope>NUCLEOTIDE SEQUENCE [LARGE SCALE GENOMIC DNA]</scope>
    <source>
        <strain evidence="8">CGMCC 1.12397</strain>
    </source>
</reference>
<dbReference type="Gene3D" id="1.10.150.520">
    <property type="match status" value="1"/>
</dbReference>
<dbReference type="GO" id="GO:0016791">
    <property type="term" value="F:phosphatase activity"/>
    <property type="evidence" value="ECO:0007669"/>
    <property type="project" value="TreeGrafter"/>
</dbReference>
<dbReference type="SFLD" id="SFLDS00003">
    <property type="entry name" value="Haloacid_Dehalogenase"/>
    <property type="match status" value="1"/>
</dbReference>
<evidence type="ECO:0000313" key="7">
    <source>
        <dbReference type="EMBL" id="SDQ47163.1"/>
    </source>
</evidence>
<dbReference type="InterPro" id="IPR006439">
    <property type="entry name" value="HAD-SF_hydro_IA"/>
</dbReference>
<dbReference type="NCBIfam" id="TIGR01549">
    <property type="entry name" value="HAD-SF-IA-v1"/>
    <property type="match status" value="1"/>
</dbReference>
<comment type="similarity">
    <text evidence="2">Belongs to the HAD-like hydrolase superfamily.</text>
</comment>
<accession>A0A1H1B5J5</accession>
<dbReference type="PRINTS" id="PR00413">
    <property type="entry name" value="HADHALOGNASE"/>
</dbReference>
<dbReference type="EMBL" id="QQST01000001">
    <property type="protein sequence ID" value="RDI70652.1"/>
    <property type="molecule type" value="Genomic_DNA"/>
</dbReference>
<dbReference type="PANTHER" id="PTHR46470">
    <property type="entry name" value="N-ACYLNEURAMINATE-9-PHOSPHATASE"/>
    <property type="match status" value="1"/>
</dbReference>
<proteinExistence type="inferred from homology"/>
<dbReference type="GO" id="GO:0046872">
    <property type="term" value="F:metal ion binding"/>
    <property type="evidence" value="ECO:0007669"/>
    <property type="project" value="UniProtKB-KW"/>
</dbReference>
<reference evidence="7" key="2">
    <citation type="submission" date="2016-10" db="EMBL/GenBank/DDBJ databases">
        <authorList>
            <person name="de Groot N.N."/>
        </authorList>
    </citation>
    <scope>NUCLEOTIDE SEQUENCE [LARGE SCALE GENOMIC DNA]</scope>
    <source>
        <strain evidence="7">CGMCC 1.12397</strain>
    </source>
</reference>
<dbReference type="Gene3D" id="3.40.50.1000">
    <property type="entry name" value="HAD superfamily/HAD-like"/>
    <property type="match status" value="1"/>
</dbReference>
<dbReference type="EMBL" id="FNKQ01000002">
    <property type="protein sequence ID" value="SDQ47163.1"/>
    <property type="molecule type" value="Genomic_DNA"/>
</dbReference>